<dbReference type="RefSeq" id="WP_210869918.1">
    <property type="nucleotide sequence ID" value="NZ_JAGPNL010000002.1"/>
</dbReference>
<keyword evidence="5" id="KW-0862">Zinc</keyword>
<dbReference type="PANTHER" id="PTHR42978">
    <property type="entry name" value="QUORUM-QUENCHING LACTONASE YTNP-RELATED-RELATED"/>
    <property type="match status" value="1"/>
</dbReference>
<evidence type="ECO:0000259" key="6">
    <source>
        <dbReference type="SMART" id="SM00849"/>
    </source>
</evidence>
<dbReference type="SUPFAM" id="SSF56281">
    <property type="entry name" value="Metallo-hydrolase/oxidoreductase"/>
    <property type="match status" value="1"/>
</dbReference>
<evidence type="ECO:0000313" key="7">
    <source>
        <dbReference type="EMBL" id="MBQ0826543.1"/>
    </source>
</evidence>
<dbReference type="GO" id="GO:0016787">
    <property type="term" value="F:hydrolase activity"/>
    <property type="evidence" value="ECO:0007669"/>
    <property type="project" value="UniProtKB-KW"/>
</dbReference>
<evidence type="ECO:0000256" key="4">
    <source>
        <dbReference type="ARBA" id="ARBA00022801"/>
    </source>
</evidence>
<feature type="domain" description="Metallo-beta-lactamase" evidence="6">
    <location>
        <begin position="54"/>
        <end position="255"/>
    </location>
</feature>
<keyword evidence="4" id="KW-0378">Hydrolase</keyword>
<keyword evidence="3" id="KW-0479">Metal-binding</keyword>
<name>A0A941B6M7_9ACTN</name>
<evidence type="ECO:0000256" key="5">
    <source>
        <dbReference type="ARBA" id="ARBA00022833"/>
    </source>
</evidence>
<evidence type="ECO:0000256" key="2">
    <source>
        <dbReference type="ARBA" id="ARBA00007749"/>
    </source>
</evidence>
<comment type="caution">
    <text evidence="7">The sequence shown here is derived from an EMBL/GenBank/DDBJ whole genome shotgun (WGS) entry which is preliminary data.</text>
</comment>
<comment type="cofactor">
    <cofactor evidence="1">
        <name>Zn(2+)</name>
        <dbReference type="ChEBI" id="CHEBI:29105"/>
    </cofactor>
</comment>
<dbReference type="InterPro" id="IPR001279">
    <property type="entry name" value="Metallo-B-lactamas"/>
</dbReference>
<comment type="similarity">
    <text evidence="2">Belongs to the metallo-beta-lactamase superfamily.</text>
</comment>
<dbReference type="EMBL" id="JAGPNL010000002">
    <property type="protein sequence ID" value="MBQ0826543.1"/>
    <property type="molecule type" value="Genomic_DNA"/>
</dbReference>
<keyword evidence="8" id="KW-1185">Reference proteome</keyword>
<dbReference type="PANTHER" id="PTHR42978:SF7">
    <property type="entry name" value="METALLO-HYDROLASE RV2300C-RELATED"/>
    <property type="match status" value="1"/>
</dbReference>
<dbReference type="SMART" id="SM00849">
    <property type="entry name" value="Lactamase_B"/>
    <property type="match status" value="1"/>
</dbReference>
<dbReference type="AlphaFoldDB" id="A0A941B6M7"/>
<gene>
    <name evidence="7" type="ORF">J5Y05_08490</name>
</gene>
<dbReference type="InterPro" id="IPR036866">
    <property type="entry name" value="RibonucZ/Hydroxyglut_hydro"/>
</dbReference>
<protein>
    <submittedName>
        <fullName evidence="7">N-acyl homoserine lactonase family protein</fullName>
    </submittedName>
</protein>
<dbReference type="GO" id="GO:0046872">
    <property type="term" value="F:metal ion binding"/>
    <property type="evidence" value="ECO:0007669"/>
    <property type="project" value="UniProtKB-KW"/>
</dbReference>
<evidence type="ECO:0000256" key="1">
    <source>
        <dbReference type="ARBA" id="ARBA00001947"/>
    </source>
</evidence>
<reference evidence="7" key="1">
    <citation type="submission" date="2021-04" db="EMBL/GenBank/DDBJ databases">
        <title>Genome seq and assembly of Streptomyces sp. RG38.</title>
        <authorList>
            <person name="Chhetri G."/>
        </authorList>
    </citation>
    <scope>NUCLEOTIDE SEQUENCE</scope>
    <source>
        <strain evidence="7">RG38</strain>
    </source>
</reference>
<dbReference type="InterPro" id="IPR051013">
    <property type="entry name" value="MBL_superfamily_lactonases"/>
</dbReference>
<evidence type="ECO:0000256" key="3">
    <source>
        <dbReference type="ARBA" id="ARBA00022723"/>
    </source>
</evidence>
<evidence type="ECO:0000313" key="8">
    <source>
        <dbReference type="Proteomes" id="UP000677875"/>
    </source>
</evidence>
<dbReference type="Pfam" id="PF00753">
    <property type="entry name" value="Lactamase_B"/>
    <property type="match status" value="1"/>
</dbReference>
<dbReference type="Proteomes" id="UP000677875">
    <property type="component" value="Unassembled WGS sequence"/>
</dbReference>
<dbReference type="Gene3D" id="3.60.15.10">
    <property type="entry name" value="Ribonuclease Z/Hydroxyacylglutathione hydrolase-like"/>
    <property type="match status" value="1"/>
</dbReference>
<proteinExistence type="inferred from homology"/>
<dbReference type="CDD" id="cd07729">
    <property type="entry name" value="AHL_lactonase_MBL-fold"/>
    <property type="match status" value="1"/>
</dbReference>
<sequence>MNGATTGAGTGSGAGEGEERRVFAVRYGTRTGTRAEIYLNHSIHGEPDGPLDMDYYVWLVTGPGGPVVVDTGYSPRGGARRGRTTLTDPVAELRRAGAGPEHAPLVVVTHAHYDHIGNLGAFDRSEVVMARAEFDFWTGPLAVRAQFAHSVEAEDIDALRRVRDEGRLTLVDGPVPIAPGIRVLPVGGHTPGQLVVLVEVPGGEVVLASDALHYYEELELDRPFAFVADLPAMYRGFDLLQELVERPGRVLVPGHDPEVVRRFPAEPGTGGLVRRVA</sequence>
<organism evidence="7 8">
    <name type="scientific">Streptomyces tagetis</name>
    <dbReference type="NCBI Taxonomy" id="2820809"/>
    <lineage>
        <taxon>Bacteria</taxon>
        <taxon>Bacillati</taxon>
        <taxon>Actinomycetota</taxon>
        <taxon>Actinomycetes</taxon>
        <taxon>Kitasatosporales</taxon>
        <taxon>Streptomycetaceae</taxon>
        <taxon>Streptomyces</taxon>
    </lineage>
</organism>
<accession>A0A941B6M7</accession>